<comment type="caution">
    <text evidence="1">The sequence shown here is derived from an EMBL/GenBank/DDBJ whole genome shotgun (WGS) entry which is preliminary data.</text>
</comment>
<organism evidence="1 2">
    <name type="scientific">Zizania palustris</name>
    <name type="common">Northern wild rice</name>
    <dbReference type="NCBI Taxonomy" id="103762"/>
    <lineage>
        <taxon>Eukaryota</taxon>
        <taxon>Viridiplantae</taxon>
        <taxon>Streptophyta</taxon>
        <taxon>Embryophyta</taxon>
        <taxon>Tracheophyta</taxon>
        <taxon>Spermatophyta</taxon>
        <taxon>Magnoliopsida</taxon>
        <taxon>Liliopsida</taxon>
        <taxon>Poales</taxon>
        <taxon>Poaceae</taxon>
        <taxon>BOP clade</taxon>
        <taxon>Oryzoideae</taxon>
        <taxon>Oryzeae</taxon>
        <taxon>Zizaniinae</taxon>
        <taxon>Zizania</taxon>
    </lineage>
</organism>
<keyword evidence="2" id="KW-1185">Reference proteome</keyword>
<gene>
    <name evidence="1" type="ORF">GUJ93_ZPchr0010g7583</name>
</gene>
<dbReference type="AlphaFoldDB" id="A0A8J5SZ85"/>
<dbReference type="EMBL" id="JAAALK010000082">
    <property type="protein sequence ID" value="KAG8083921.1"/>
    <property type="molecule type" value="Genomic_DNA"/>
</dbReference>
<dbReference type="Proteomes" id="UP000729402">
    <property type="component" value="Unassembled WGS sequence"/>
</dbReference>
<evidence type="ECO:0000313" key="1">
    <source>
        <dbReference type="EMBL" id="KAG8083921.1"/>
    </source>
</evidence>
<reference evidence="1" key="1">
    <citation type="journal article" date="2021" name="bioRxiv">
        <title>Whole Genome Assembly and Annotation of Northern Wild Rice, Zizania palustris L., Supports a Whole Genome Duplication in the Zizania Genus.</title>
        <authorList>
            <person name="Haas M."/>
            <person name="Kono T."/>
            <person name="Macchietto M."/>
            <person name="Millas R."/>
            <person name="McGilp L."/>
            <person name="Shao M."/>
            <person name="Duquette J."/>
            <person name="Hirsch C.N."/>
            <person name="Kimball J."/>
        </authorList>
    </citation>
    <scope>NUCLEOTIDE SEQUENCE</scope>
    <source>
        <tissue evidence="1">Fresh leaf tissue</tissue>
    </source>
</reference>
<sequence>MALSPLLGDPATTNDSTAEALLLQRVEQTRAAQEEDERTAQTNRDAALACVAEAEREAALGQTERGTDEARLHDTLHRAARERFLWNHLATRMMLLPSSALFLPSTLLSFITRLRLF</sequence>
<proteinExistence type="predicted"/>
<name>A0A8J5SZ85_ZIZPA</name>
<protein>
    <submittedName>
        <fullName evidence="1">Uncharacterized protein</fullName>
    </submittedName>
</protein>
<accession>A0A8J5SZ85</accession>
<evidence type="ECO:0000313" key="2">
    <source>
        <dbReference type="Proteomes" id="UP000729402"/>
    </source>
</evidence>
<reference evidence="1" key="2">
    <citation type="submission" date="2021-02" db="EMBL/GenBank/DDBJ databases">
        <authorList>
            <person name="Kimball J.A."/>
            <person name="Haas M.W."/>
            <person name="Macchietto M."/>
            <person name="Kono T."/>
            <person name="Duquette J."/>
            <person name="Shao M."/>
        </authorList>
    </citation>
    <scope>NUCLEOTIDE SEQUENCE</scope>
    <source>
        <tissue evidence="1">Fresh leaf tissue</tissue>
    </source>
</reference>